<comment type="caution">
    <text evidence="1">The sequence shown here is derived from an EMBL/GenBank/DDBJ whole genome shotgun (WGS) entry which is preliminary data.</text>
</comment>
<sequence length="74" mass="8095">MLKASMLFENKGLKVFCAKTASHSSIAQGQTITTLTKANALDLLKGKNSPNPHLIPHTLKNETFLVSFFLHVLS</sequence>
<protein>
    <submittedName>
        <fullName evidence="1">Uncharacterized protein</fullName>
    </submittedName>
</protein>
<proteinExistence type="predicted"/>
<reference evidence="1" key="2">
    <citation type="submission" date="2020-09" db="EMBL/GenBank/DDBJ databases">
        <authorList>
            <person name="Sun Q."/>
            <person name="Zhou Y."/>
        </authorList>
    </citation>
    <scope>NUCLEOTIDE SEQUENCE</scope>
    <source>
        <strain evidence="1">CGMCC 1.15371</strain>
    </source>
</reference>
<name>A0A8J2YEV5_9BACL</name>
<keyword evidence="2" id="KW-1185">Reference proteome</keyword>
<gene>
    <name evidence="1" type="ORF">GCM10011391_17250</name>
</gene>
<dbReference type="EMBL" id="BMIR01000006">
    <property type="protein sequence ID" value="GGE39010.1"/>
    <property type="molecule type" value="Genomic_DNA"/>
</dbReference>
<dbReference type="Proteomes" id="UP000628775">
    <property type="component" value="Unassembled WGS sequence"/>
</dbReference>
<reference evidence="1" key="1">
    <citation type="journal article" date="2014" name="Int. J. Syst. Evol. Microbiol.">
        <title>Complete genome sequence of Corynebacterium casei LMG S-19264T (=DSM 44701T), isolated from a smear-ripened cheese.</title>
        <authorList>
            <consortium name="US DOE Joint Genome Institute (JGI-PGF)"/>
            <person name="Walter F."/>
            <person name="Albersmeier A."/>
            <person name="Kalinowski J."/>
            <person name="Ruckert C."/>
        </authorList>
    </citation>
    <scope>NUCLEOTIDE SEQUENCE</scope>
    <source>
        <strain evidence="1">CGMCC 1.15371</strain>
    </source>
</reference>
<evidence type="ECO:0000313" key="1">
    <source>
        <dbReference type="EMBL" id="GGE39010.1"/>
    </source>
</evidence>
<accession>A0A8J2YEV5</accession>
<evidence type="ECO:0000313" key="2">
    <source>
        <dbReference type="Proteomes" id="UP000628775"/>
    </source>
</evidence>
<organism evidence="1 2">
    <name type="scientific">Pullulanibacillus camelliae</name>
    <dbReference type="NCBI Taxonomy" id="1707096"/>
    <lineage>
        <taxon>Bacteria</taxon>
        <taxon>Bacillati</taxon>
        <taxon>Bacillota</taxon>
        <taxon>Bacilli</taxon>
        <taxon>Bacillales</taxon>
        <taxon>Sporolactobacillaceae</taxon>
        <taxon>Pullulanibacillus</taxon>
    </lineage>
</organism>
<dbReference type="AlphaFoldDB" id="A0A8J2YEV5"/>